<evidence type="ECO:0000256" key="5">
    <source>
        <dbReference type="ARBA" id="ARBA00022989"/>
    </source>
</evidence>
<dbReference type="Pfam" id="PF07690">
    <property type="entry name" value="MFS_1"/>
    <property type="match status" value="1"/>
</dbReference>
<keyword evidence="4 9" id="KW-0812">Transmembrane</keyword>
<dbReference type="InterPro" id="IPR020846">
    <property type="entry name" value="MFS_dom"/>
</dbReference>
<feature type="compositionally biased region" description="Basic and acidic residues" evidence="8">
    <location>
        <begin position="504"/>
        <end position="519"/>
    </location>
</feature>
<feature type="transmembrane region" description="Helical" evidence="9">
    <location>
        <begin position="478"/>
        <end position="498"/>
    </location>
</feature>
<dbReference type="PANTHER" id="PTHR42718">
    <property type="entry name" value="MAJOR FACILITATOR SUPERFAMILY MULTIDRUG TRANSPORTER MFSC"/>
    <property type="match status" value="1"/>
</dbReference>
<dbReference type="PANTHER" id="PTHR42718:SF47">
    <property type="entry name" value="METHYL VIOLOGEN RESISTANCE PROTEIN SMVA"/>
    <property type="match status" value="1"/>
</dbReference>
<feature type="transmembrane region" description="Helical" evidence="9">
    <location>
        <begin position="378"/>
        <end position="402"/>
    </location>
</feature>
<feature type="transmembrane region" description="Helical" evidence="9">
    <location>
        <begin position="99"/>
        <end position="118"/>
    </location>
</feature>
<feature type="transmembrane region" description="Helical" evidence="9">
    <location>
        <begin position="245"/>
        <end position="265"/>
    </location>
</feature>
<accession>A0A918NYN4</accession>
<evidence type="ECO:0000256" key="1">
    <source>
        <dbReference type="ARBA" id="ARBA00004651"/>
    </source>
</evidence>
<evidence type="ECO:0000256" key="4">
    <source>
        <dbReference type="ARBA" id="ARBA00022692"/>
    </source>
</evidence>
<organism evidence="11 12">
    <name type="scientific">Streptomyces minutiscleroticus</name>
    <dbReference type="NCBI Taxonomy" id="68238"/>
    <lineage>
        <taxon>Bacteria</taxon>
        <taxon>Bacillati</taxon>
        <taxon>Actinomycetota</taxon>
        <taxon>Actinomycetes</taxon>
        <taxon>Kitasatosporales</taxon>
        <taxon>Streptomycetaceae</taxon>
        <taxon>Streptomyces</taxon>
    </lineage>
</organism>
<dbReference type="PRINTS" id="PR01036">
    <property type="entry name" value="TCRTETB"/>
</dbReference>
<evidence type="ECO:0000256" key="7">
    <source>
        <dbReference type="ARBA" id="ARBA00023251"/>
    </source>
</evidence>
<comment type="subcellular location">
    <subcellularLocation>
        <location evidence="1">Cell membrane</location>
        <topology evidence="1">Multi-pass membrane protein</topology>
    </subcellularLocation>
</comment>
<evidence type="ECO:0000256" key="3">
    <source>
        <dbReference type="ARBA" id="ARBA00022475"/>
    </source>
</evidence>
<dbReference type="InterPro" id="IPR011701">
    <property type="entry name" value="MFS"/>
</dbReference>
<keyword evidence="5 9" id="KW-1133">Transmembrane helix</keyword>
<dbReference type="EMBL" id="BMVU01000060">
    <property type="protein sequence ID" value="GGY06833.1"/>
    <property type="molecule type" value="Genomic_DNA"/>
</dbReference>
<dbReference type="PROSITE" id="PS50850">
    <property type="entry name" value="MFS"/>
    <property type="match status" value="1"/>
</dbReference>
<feature type="transmembrane region" description="Helical" evidence="9">
    <location>
        <begin position="285"/>
        <end position="307"/>
    </location>
</feature>
<sequence>MAWGWLPVRGSLTLVRMNETADIHKPGLRAWLGLVVILGPVLLVAMDGSVLFLAMPKVTEALSPTADQALWTLDIYGFVVGSLLITFGTIGDRYGRLKLLMIGVTLFGLGSLGAAFATSPEMLITFRGLMGLAGATLLPSALAVLSELFVDPRQRAQAIGVFAAAFAAGFAIGPAVGGQLLSYFWWGSVFLVNLPVLVLFLALAPFLLREVKASRTGRINALSVVQSVVGLLMTIYAIKHMAAEGFSAPLVIVGLVGAVVLAWFIRRQLTLEHPLLDFGLFRDRVFTIAIITGLLPLAAWSATAYLSGVYLQSVLGISVLRAALLSIPGALLLTVTCIVTPTLVARIGKRSALVTCHTFIAAGLLLLLPIASSGGAGWYIAATVLAGVGYGISFSLVAETAVAAVPSERAGSAAAIAETSNEIGNALGIALLGSLSVLVFRLQGPGLAGTFGETLGLPGLAPAVIDQAKDAFVTGLRVVAVTASLLHLVLGLLTLRWVPKVLDDEKGAGPDDEGPKEAVAEAVAPGSNSGAGVR</sequence>
<evidence type="ECO:0000313" key="11">
    <source>
        <dbReference type="EMBL" id="GGY06833.1"/>
    </source>
</evidence>
<feature type="domain" description="Major facilitator superfamily (MFS) profile" evidence="10">
    <location>
        <begin position="33"/>
        <end position="502"/>
    </location>
</feature>
<dbReference type="GO" id="GO:0022857">
    <property type="term" value="F:transmembrane transporter activity"/>
    <property type="evidence" value="ECO:0007669"/>
    <property type="project" value="InterPro"/>
</dbReference>
<dbReference type="Proteomes" id="UP000619244">
    <property type="component" value="Unassembled WGS sequence"/>
</dbReference>
<evidence type="ECO:0000256" key="9">
    <source>
        <dbReference type="SAM" id="Phobius"/>
    </source>
</evidence>
<feature type="transmembrane region" description="Helical" evidence="9">
    <location>
        <begin position="158"/>
        <end position="177"/>
    </location>
</feature>
<feature type="transmembrane region" description="Helical" evidence="9">
    <location>
        <begin position="75"/>
        <end position="92"/>
    </location>
</feature>
<comment type="caution">
    <text evidence="11">The sequence shown here is derived from an EMBL/GenBank/DDBJ whole genome shotgun (WGS) entry which is preliminary data.</text>
</comment>
<protein>
    <submittedName>
        <fullName evidence="11">MFS transporter</fullName>
    </submittedName>
</protein>
<dbReference type="SUPFAM" id="SSF103473">
    <property type="entry name" value="MFS general substrate transporter"/>
    <property type="match status" value="1"/>
</dbReference>
<proteinExistence type="predicted"/>
<evidence type="ECO:0000313" key="12">
    <source>
        <dbReference type="Proteomes" id="UP000619244"/>
    </source>
</evidence>
<keyword evidence="12" id="KW-1185">Reference proteome</keyword>
<feature type="region of interest" description="Disordered" evidence="8">
    <location>
        <begin position="504"/>
        <end position="534"/>
    </location>
</feature>
<gene>
    <name evidence="11" type="ORF">GCM10010358_70110</name>
</gene>
<keyword evidence="3" id="KW-1003">Cell membrane</keyword>
<feature type="transmembrane region" description="Helical" evidence="9">
    <location>
        <begin position="219"/>
        <end position="239"/>
    </location>
</feature>
<dbReference type="Gene3D" id="1.20.1720.10">
    <property type="entry name" value="Multidrug resistance protein D"/>
    <property type="match status" value="1"/>
</dbReference>
<evidence type="ECO:0000259" key="10">
    <source>
        <dbReference type="PROSITE" id="PS50850"/>
    </source>
</evidence>
<feature type="transmembrane region" description="Helical" evidence="9">
    <location>
        <begin position="352"/>
        <end position="372"/>
    </location>
</feature>
<keyword evidence="2" id="KW-0813">Transport</keyword>
<keyword evidence="7" id="KW-0046">Antibiotic resistance</keyword>
<feature type="transmembrane region" description="Helical" evidence="9">
    <location>
        <begin position="319"/>
        <end position="340"/>
    </location>
</feature>
<keyword evidence="6 9" id="KW-0472">Membrane</keyword>
<dbReference type="GO" id="GO:0046677">
    <property type="term" value="P:response to antibiotic"/>
    <property type="evidence" value="ECO:0007669"/>
    <property type="project" value="UniProtKB-KW"/>
</dbReference>
<feature type="transmembrane region" description="Helical" evidence="9">
    <location>
        <begin position="183"/>
        <end position="207"/>
    </location>
</feature>
<evidence type="ECO:0000256" key="8">
    <source>
        <dbReference type="SAM" id="MobiDB-lite"/>
    </source>
</evidence>
<evidence type="ECO:0000256" key="6">
    <source>
        <dbReference type="ARBA" id="ARBA00023136"/>
    </source>
</evidence>
<dbReference type="AlphaFoldDB" id="A0A918NYN4"/>
<feature type="transmembrane region" description="Helical" evidence="9">
    <location>
        <begin position="124"/>
        <end position="146"/>
    </location>
</feature>
<name>A0A918NYN4_9ACTN</name>
<evidence type="ECO:0000256" key="2">
    <source>
        <dbReference type="ARBA" id="ARBA00022448"/>
    </source>
</evidence>
<dbReference type="CDD" id="cd17321">
    <property type="entry name" value="MFS_MMR_MDR_like"/>
    <property type="match status" value="1"/>
</dbReference>
<dbReference type="InterPro" id="IPR036259">
    <property type="entry name" value="MFS_trans_sf"/>
</dbReference>
<dbReference type="Gene3D" id="1.20.1250.20">
    <property type="entry name" value="MFS general substrate transporter like domains"/>
    <property type="match status" value="1"/>
</dbReference>
<feature type="transmembrane region" description="Helical" evidence="9">
    <location>
        <begin position="31"/>
        <end position="55"/>
    </location>
</feature>
<dbReference type="GO" id="GO:0005886">
    <property type="term" value="C:plasma membrane"/>
    <property type="evidence" value="ECO:0007669"/>
    <property type="project" value="UniProtKB-SubCell"/>
</dbReference>
<reference evidence="11" key="2">
    <citation type="submission" date="2020-09" db="EMBL/GenBank/DDBJ databases">
        <authorList>
            <person name="Sun Q."/>
            <person name="Ohkuma M."/>
        </authorList>
    </citation>
    <scope>NUCLEOTIDE SEQUENCE</scope>
    <source>
        <strain evidence="11">JCM 4790</strain>
    </source>
</reference>
<reference evidence="11" key="1">
    <citation type="journal article" date="2014" name="Int. J. Syst. Evol. Microbiol.">
        <title>Complete genome sequence of Corynebacterium casei LMG S-19264T (=DSM 44701T), isolated from a smear-ripened cheese.</title>
        <authorList>
            <consortium name="US DOE Joint Genome Institute (JGI-PGF)"/>
            <person name="Walter F."/>
            <person name="Albersmeier A."/>
            <person name="Kalinowski J."/>
            <person name="Ruckert C."/>
        </authorList>
    </citation>
    <scope>NUCLEOTIDE SEQUENCE</scope>
    <source>
        <strain evidence="11">JCM 4790</strain>
    </source>
</reference>